<keyword evidence="1" id="KW-0677">Repeat</keyword>
<dbReference type="CDD" id="cd05819">
    <property type="entry name" value="NHL"/>
    <property type="match status" value="1"/>
</dbReference>
<dbReference type="PANTHER" id="PTHR24104">
    <property type="entry name" value="E3 UBIQUITIN-PROTEIN LIGASE NHLRC1-RELATED"/>
    <property type="match status" value="1"/>
</dbReference>
<dbReference type="PROSITE" id="PS51125">
    <property type="entry name" value="NHL"/>
    <property type="match status" value="1"/>
</dbReference>
<dbReference type="Gene3D" id="2.120.10.30">
    <property type="entry name" value="TolB, C-terminal domain"/>
    <property type="match status" value="1"/>
</dbReference>
<evidence type="ECO:0000256" key="1">
    <source>
        <dbReference type="ARBA" id="ARBA00022737"/>
    </source>
</evidence>
<proteinExistence type="predicted"/>
<reference evidence="3" key="1">
    <citation type="submission" date="2021-02" db="EMBL/GenBank/DDBJ databases">
        <authorList>
            <person name="Nowell W R."/>
        </authorList>
    </citation>
    <scope>NUCLEOTIDE SEQUENCE</scope>
</reference>
<dbReference type="Pfam" id="PF01436">
    <property type="entry name" value="NHL"/>
    <property type="match status" value="1"/>
</dbReference>
<comment type="caution">
    <text evidence="3">The sequence shown here is derived from an EMBL/GenBank/DDBJ whole genome shotgun (WGS) entry which is preliminary data.</text>
</comment>
<organism evidence="3 4">
    <name type="scientific">Adineta steineri</name>
    <dbReference type="NCBI Taxonomy" id="433720"/>
    <lineage>
        <taxon>Eukaryota</taxon>
        <taxon>Metazoa</taxon>
        <taxon>Spiralia</taxon>
        <taxon>Gnathifera</taxon>
        <taxon>Rotifera</taxon>
        <taxon>Eurotatoria</taxon>
        <taxon>Bdelloidea</taxon>
        <taxon>Adinetida</taxon>
        <taxon>Adinetidae</taxon>
        <taxon>Adineta</taxon>
    </lineage>
</organism>
<dbReference type="InterPro" id="IPR050952">
    <property type="entry name" value="TRIM-NHL_E3_ligases"/>
</dbReference>
<dbReference type="GO" id="GO:0000209">
    <property type="term" value="P:protein polyubiquitination"/>
    <property type="evidence" value="ECO:0007669"/>
    <property type="project" value="TreeGrafter"/>
</dbReference>
<dbReference type="AlphaFoldDB" id="A0A820A856"/>
<dbReference type="InterPro" id="IPR011042">
    <property type="entry name" value="6-blade_b-propeller_TolB-like"/>
</dbReference>
<dbReference type="GO" id="GO:0008270">
    <property type="term" value="F:zinc ion binding"/>
    <property type="evidence" value="ECO:0007669"/>
    <property type="project" value="UniProtKB-KW"/>
</dbReference>
<dbReference type="Proteomes" id="UP000663881">
    <property type="component" value="Unassembled WGS sequence"/>
</dbReference>
<dbReference type="PANTHER" id="PTHR24104:SF25">
    <property type="entry name" value="PROTEIN LIN-41"/>
    <property type="match status" value="1"/>
</dbReference>
<dbReference type="EMBL" id="CAJOAY010008571">
    <property type="protein sequence ID" value="CAF4188945.1"/>
    <property type="molecule type" value="Genomic_DNA"/>
</dbReference>
<name>A0A820A856_9BILA</name>
<gene>
    <name evidence="3" type="ORF">OKA104_LOCUS40321</name>
</gene>
<evidence type="ECO:0000313" key="4">
    <source>
        <dbReference type="Proteomes" id="UP000663881"/>
    </source>
</evidence>
<accession>A0A820A856</accession>
<dbReference type="GO" id="GO:0061630">
    <property type="term" value="F:ubiquitin protein ligase activity"/>
    <property type="evidence" value="ECO:0007669"/>
    <property type="project" value="TreeGrafter"/>
</dbReference>
<feature type="repeat" description="NHL" evidence="2">
    <location>
        <begin position="27"/>
        <end position="66"/>
    </location>
</feature>
<sequence length="194" mass="21524">MYNHHQVVKRSLSDVVMTSNHVAAGTGIKGSASNQLNNPRGIFVDMNLDLYVADSENHRVQLFQSGESNGITLAGSKSLNPTITLKNPTGIILDAAKYLFIVDQGNDRIVGSGLNGFRCLVGCYGVDPQSNQLNSPFSFSFDHSGNMFVADQSNHQIQKFQYYEESCGNELKRKTIVKDEDETRDEFRIELLNS</sequence>
<evidence type="ECO:0000256" key="2">
    <source>
        <dbReference type="PROSITE-ProRule" id="PRU00504"/>
    </source>
</evidence>
<dbReference type="SUPFAM" id="SSF101898">
    <property type="entry name" value="NHL repeat"/>
    <property type="match status" value="1"/>
</dbReference>
<dbReference type="GO" id="GO:0043161">
    <property type="term" value="P:proteasome-mediated ubiquitin-dependent protein catabolic process"/>
    <property type="evidence" value="ECO:0007669"/>
    <property type="project" value="TreeGrafter"/>
</dbReference>
<evidence type="ECO:0000313" key="3">
    <source>
        <dbReference type="EMBL" id="CAF4188945.1"/>
    </source>
</evidence>
<protein>
    <submittedName>
        <fullName evidence="3">Uncharacterized protein</fullName>
    </submittedName>
</protein>
<dbReference type="InterPro" id="IPR001258">
    <property type="entry name" value="NHL_repeat"/>
</dbReference>